<dbReference type="RefSeq" id="XP_062625735.1">
    <property type="nucleotide sequence ID" value="XM_062769751.1"/>
</dbReference>
<dbReference type="GeneID" id="87806469"/>
<dbReference type="GO" id="GO:0005789">
    <property type="term" value="C:endoplasmic reticulum membrane"/>
    <property type="evidence" value="ECO:0007669"/>
    <property type="project" value="UniProtKB-SubCell"/>
</dbReference>
<keyword evidence="5 10" id="KW-0812">Transmembrane</keyword>
<feature type="signal peptide" evidence="12">
    <location>
        <begin position="1"/>
        <end position="20"/>
    </location>
</feature>
<evidence type="ECO:0000256" key="2">
    <source>
        <dbReference type="ARBA" id="ARBA00006065"/>
    </source>
</evidence>
<feature type="transmembrane region" description="Helical" evidence="10">
    <location>
        <begin position="426"/>
        <end position="448"/>
    </location>
</feature>
<evidence type="ECO:0000256" key="8">
    <source>
        <dbReference type="ARBA" id="ARBA00023136"/>
    </source>
</evidence>
<dbReference type="Proteomes" id="UP000827549">
    <property type="component" value="Chromosome 2"/>
</dbReference>
<feature type="compositionally biased region" description="Basic and acidic residues" evidence="11">
    <location>
        <begin position="597"/>
        <end position="615"/>
    </location>
</feature>
<keyword evidence="12" id="KW-0732">Signal</keyword>
<dbReference type="PANTHER" id="PTHR22760">
    <property type="entry name" value="GLYCOSYLTRANSFERASE"/>
    <property type="match status" value="1"/>
</dbReference>
<feature type="transmembrane region" description="Helical" evidence="10">
    <location>
        <begin position="217"/>
        <end position="241"/>
    </location>
</feature>
<keyword evidence="7 10" id="KW-1133">Transmembrane helix</keyword>
<evidence type="ECO:0000256" key="11">
    <source>
        <dbReference type="SAM" id="MobiDB-lite"/>
    </source>
</evidence>
<evidence type="ECO:0000313" key="14">
    <source>
        <dbReference type="Proteomes" id="UP000827549"/>
    </source>
</evidence>
<feature type="region of interest" description="Disordered" evidence="11">
    <location>
        <begin position="594"/>
        <end position="615"/>
    </location>
</feature>
<keyword evidence="3 10" id="KW-0328">Glycosyltransferase</keyword>
<feature type="chain" id="PRO_5041992551" description="Mannosyltransferase" evidence="12">
    <location>
        <begin position="21"/>
        <end position="615"/>
    </location>
</feature>
<dbReference type="EC" id="2.4.1.-" evidence="10"/>
<dbReference type="Pfam" id="PF03901">
    <property type="entry name" value="Glyco_transf_22"/>
    <property type="match status" value="1"/>
</dbReference>
<keyword evidence="6 10" id="KW-0256">Endoplasmic reticulum</keyword>
<name>A0AAF0Y9Y6_9TREE</name>
<keyword evidence="8 10" id="KW-0472">Membrane</keyword>
<reference evidence="13" key="1">
    <citation type="submission" date="2023-10" db="EMBL/GenBank/DDBJ databases">
        <authorList>
            <person name="Noh H."/>
        </authorList>
    </citation>
    <scope>NUCLEOTIDE SEQUENCE</scope>
    <source>
        <strain evidence="13">DUCC4014</strain>
    </source>
</reference>
<dbReference type="InterPro" id="IPR005599">
    <property type="entry name" value="GPI_mannosylTrfase"/>
</dbReference>
<feature type="transmembrane region" description="Helical" evidence="10">
    <location>
        <begin position="253"/>
        <end position="275"/>
    </location>
</feature>
<dbReference type="AlphaFoldDB" id="A0AAF0Y9Y6"/>
<proteinExistence type="inferred from homology"/>
<keyword evidence="14" id="KW-1185">Reference proteome</keyword>
<evidence type="ECO:0000256" key="10">
    <source>
        <dbReference type="RuleBase" id="RU363075"/>
    </source>
</evidence>
<comment type="function">
    <text evidence="9">Mannosyltransferase involved in glycosylphosphatidylinositol-anchor biosynthesis. Transfers the third mannose to Man2-GlcN-acyl-PI during GPI precursor assembly.</text>
</comment>
<gene>
    <name evidence="13" type="primary">GPI10</name>
    <name evidence="13" type="ORF">LOC62_02G003223</name>
</gene>
<comment type="caution">
    <text evidence="10">Lacks conserved residue(s) required for the propagation of feature annotation.</text>
</comment>
<evidence type="ECO:0000256" key="9">
    <source>
        <dbReference type="ARBA" id="ARBA00024708"/>
    </source>
</evidence>
<evidence type="ECO:0000256" key="12">
    <source>
        <dbReference type="SAM" id="SignalP"/>
    </source>
</evidence>
<dbReference type="GO" id="GO:0000026">
    <property type="term" value="F:alpha-1,2-mannosyltransferase activity"/>
    <property type="evidence" value="ECO:0007669"/>
    <property type="project" value="TreeGrafter"/>
</dbReference>
<organism evidence="13 14">
    <name type="scientific">Vanrija pseudolonga</name>
    <dbReference type="NCBI Taxonomy" id="143232"/>
    <lineage>
        <taxon>Eukaryota</taxon>
        <taxon>Fungi</taxon>
        <taxon>Dikarya</taxon>
        <taxon>Basidiomycota</taxon>
        <taxon>Agaricomycotina</taxon>
        <taxon>Tremellomycetes</taxon>
        <taxon>Trichosporonales</taxon>
        <taxon>Trichosporonaceae</taxon>
        <taxon>Vanrija</taxon>
    </lineage>
</organism>
<keyword evidence="4" id="KW-0808">Transferase</keyword>
<accession>A0AAF0Y9Y6</accession>
<sequence>MVSKALILAILLRSLALLLPQTFFQPDEFYQAYEPAFFQAFGSGFLTWEWRDLPASGGSGGWWSTTVASGRLRGWLWPGVFYLIYRLLAALGLEGTEWIVLAPRIVGVLVAALTDYSTYLLATKVLGSGSASGALLLSLTSIFNAHLLPRALSTSPETLLTTIALCLYPLPAPESGSIPEDSGNAHSPKTRQVSQIDYGAADRIEGVESCQPPSTNLVAAAFVAALSICIRPTMLVFWGYLHLESTIVAWRTGGLRSATLMTIMTLAGGLSMLAISTLVDWLFVGRLVFPVATFFHQNILLNIAASYGATGLAYHVTQSLPILLFPIWYWWGQGFAVALLPRSILPCALADLDAPKPLSTLARSITFALGVLSLSPHSEWRFIHPLLPQLLLFALPALHKTYQPTGMSASSFLQSLRQYCRVPRKAFYLITLAPIAPYLYLNVFHGAAQVGAVSSLRRGEFGPVTGVVALMPCHSTPWASHAGAAIPGWFLTCEPPLANRPDRQTEEEMFYSSPVSYLNRDFPRSPSAAEASGRRLEDAPSHVLLFGELLRRSDNDGAQETVAHVLGRLGYHERAHLWNGFDVAQDDHRRRGGVRVWTRDEPEERGEGQPPRIEL</sequence>
<evidence type="ECO:0000256" key="4">
    <source>
        <dbReference type="ARBA" id="ARBA00022679"/>
    </source>
</evidence>
<dbReference type="GO" id="GO:0006506">
    <property type="term" value="P:GPI anchor biosynthetic process"/>
    <property type="evidence" value="ECO:0007669"/>
    <property type="project" value="TreeGrafter"/>
</dbReference>
<evidence type="ECO:0000256" key="7">
    <source>
        <dbReference type="ARBA" id="ARBA00022989"/>
    </source>
</evidence>
<evidence type="ECO:0000313" key="13">
    <source>
        <dbReference type="EMBL" id="WOO79703.1"/>
    </source>
</evidence>
<evidence type="ECO:0000256" key="3">
    <source>
        <dbReference type="ARBA" id="ARBA00022676"/>
    </source>
</evidence>
<dbReference type="PANTHER" id="PTHR22760:SF4">
    <property type="entry name" value="GPI MANNOSYLTRANSFERASE 3"/>
    <property type="match status" value="1"/>
</dbReference>
<evidence type="ECO:0000256" key="5">
    <source>
        <dbReference type="ARBA" id="ARBA00022692"/>
    </source>
</evidence>
<evidence type="ECO:0000256" key="6">
    <source>
        <dbReference type="ARBA" id="ARBA00022824"/>
    </source>
</evidence>
<dbReference type="EMBL" id="CP086715">
    <property type="protein sequence ID" value="WOO79703.1"/>
    <property type="molecule type" value="Genomic_DNA"/>
</dbReference>
<protein>
    <recommendedName>
        <fullName evidence="10">Mannosyltransferase</fullName>
        <ecNumber evidence="10">2.4.1.-</ecNumber>
    </recommendedName>
</protein>
<comment type="subcellular location">
    <subcellularLocation>
        <location evidence="1 10">Endoplasmic reticulum membrane</location>
        <topology evidence="1 10">Multi-pass membrane protein</topology>
    </subcellularLocation>
</comment>
<comment type="similarity">
    <text evidence="2">Belongs to the glycosyltransferase 22 family. PIGB subfamily.</text>
</comment>
<evidence type="ECO:0000256" key="1">
    <source>
        <dbReference type="ARBA" id="ARBA00004477"/>
    </source>
</evidence>